<gene>
    <name evidence="15" type="primary">gc</name>
</gene>
<feature type="signal peptide" evidence="13">
    <location>
        <begin position="1"/>
        <end position="23"/>
    </location>
</feature>
<dbReference type="GO" id="GO:0005499">
    <property type="term" value="F:vitamin D binding"/>
    <property type="evidence" value="ECO:0007669"/>
    <property type="project" value="UniProtKB-KW"/>
</dbReference>
<evidence type="ECO:0000259" key="14">
    <source>
        <dbReference type="PROSITE" id="PS51438"/>
    </source>
</evidence>
<evidence type="ECO:0000256" key="9">
    <source>
        <dbReference type="ARBA" id="ARBA00023203"/>
    </source>
</evidence>
<evidence type="ECO:0000256" key="12">
    <source>
        <dbReference type="ARBA" id="ARBA00046813"/>
    </source>
</evidence>
<keyword evidence="4" id="KW-0813">Transport</keyword>
<dbReference type="PANTHER" id="PTHR11385">
    <property type="entry name" value="SERUM ALBUMIN-RELATED"/>
    <property type="match status" value="1"/>
</dbReference>
<dbReference type="Proteomes" id="UP000694621">
    <property type="component" value="Unplaced"/>
</dbReference>
<evidence type="ECO:0000256" key="8">
    <source>
        <dbReference type="ARBA" id="ARBA00023157"/>
    </source>
</evidence>
<evidence type="ECO:0000256" key="11">
    <source>
        <dbReference type="ARBA" id="ARBA00032443"/>
    </source>
</evidence>
<dbReference type="InterPro" id="IPR000264">
    <property type="entry name" value="ALB/AFP/VDB"/>
</dbReference>
<dbReference type="AlphaFoldDB" id="A0A8B9KT78"/>
<dbReference type="Pfam" id="PF00273">
    <property type="entry name" value="Serum_albumin"/>
    <property type="match status" value="2"/>
</dbReference>
<proteinExistence type="predicted"/>
<evidence type="ECO:0000256" key="13">
    <source>
        <dbReference type="SAM" id="SignalP"/>
    </source>
</evidence>
<feature type="chain" id="PRO_5034875612" description="Vitamin D-binding protein" evidence="13">
    <location>
        <begin position="24"/>
        <end position="499"/>
    </location>
</feature>
<dbReference type="GO" id="GO:0003779">
    <property type="term" value="F:actin binding"/>
    <property type="evidence" value="ECO:0007669"/>
    <property type="project" value="UniProtKB-KW"/>
</dbReference>
<evidence type="ECO:0000256" key="5">
    <source>
        <dbReference type="ARBA" id="ARBA00022525"/>
    </source>
</evidence>
<organism evidence="15 16">
    <name type="scientific">Astyanax mexicanus</name>
    <name type="common">Blind cave fish</name>
    <name type="synonym">Astyanax fasciatus mexicanus</name>
    <dbReference type="NCBI Taxonomy" id="7994"/>
    <lineage>
        <taxon>Eukaryota</taxon>
        <taxon>Metazoa</taxon>
        <taxon>Chordata</taxon>
        <taxon>Craniata</taxon>
        <taxon>Vertebrata</taxon>
        <taxon>Euteleostomi</taxon>
        <taxon>Actinopterygii</taxon>
        <taxon>Neopterygii</taxon>
        <taxon>Teleostei</taxon>
        <taxon>Ostariophysi</taxon>
        <taxon>Characiformes</taxon>
        <taxon>Characoidei</taxon>
        <taxon>Acestrorhamphidae</taxon>
        <taxon>Acestrorhamphinae</taxon>
        <taxon>Astyanax</taxon>
    </lineage>
</organism>
<dbReference type="Ensembl" id="ENSAMXT00005044363.1">
    <property type="protein sequence ID" value="ENSAMXP00005040736.1"/>
    <property type="gene ID" value="ENSAMXG00005019063.1"/>
</dbReference>
<feature type="domain" description="Albumin" evidence="14">
    <location>
        <begin position="20"/>
        <end position="212"/>
    </location>
</feature>
<sequence length="499" mass="54862">MLKMRTAAFIATIIIIPNLTADAGKNYEKEKVCGGLRNVGAKNFKMVVIALYSQKFPNGTLEEVSSVADEMTKLAEECCQDNASPDCYDKGATQISDKSCGKDSPFPKHPGIEQCCTVQGHERRLCLATLRYSSDELPSMMEPMPEEICTQYTKDPSGYAMRYVYESARRHRSIPAGFILNTTQNHVQTAEKCCSPAASTPCFFKERFQQRSSTIFLRFLSNVCNNQVNLKSYQTGLTAYFGGVLKIPFEEALVVSKHFQSGLAKCCLLPQPECVIEEFTSFQKILCKESILGTMSEEFQKCCSKAPLDTLTCVDNLKREPRTSLDMTEVTTAQLCEKNQPNNTDRYLFQIGVKHASVSLPVLTTIQEEIRSTVSACCSAADSTVCLKEKGPTGGPRGGGRESRPGVGGAGHRLLFPALSCTAVPKAGIHRTSNSSHKVQQLISTQKRALGEKSERAKIRAKCSAVYLHKAQLKSKIPGESCYSEEQEIISHGTICSGR</sequence>
<keyword evidence="7" id="KW-0848">Vitamin D</keyword>
<evidence type="ECO:0000256" key="10">
    <source>
        <dbReference type="ARBA" id="ARBA00029834"/>
    </source>
</evidence>
<dbReference type="InterPro" id="IPR000213">
    <property type="entry name" value="VitD-bd"/>
</dbReference>
<keyword evidence="6" id="KW-0677">Repeat</keyword>
<accession>A0A8B9KT78</accession>
<reference evidence="15" key="1">
    <citation type="submission" date="2025-08" db="UniProtKB">
        <authorList>
            <consortium name="Ensembl"/>
        </authorList>
    </citation>
    <scope>IDENTIFICATION</scope>
</reference>
<comment type="function">
    <text evidence="1">Involved in vitamin D transport and storage, scavenging of extracellular G-actin, enhancement of the chemotactic activity of C5 alpha for neutrophils in inflammation and macrophage activation.</text>
</comment>
<comment type="subunit">
    <text evidence="12">Associates with membrane-bound immunoglobulin on the surface of B-lymphocytes and with IgG Fc receptor on the membranes of T-lymphocytes. Interacts with LRP2; the interaction is required for renal uptake of GC in complex with 25-hydroxyvitamin D3.</text>
</comment>
<evidence type="ECO:0000256" key="1">
    <source>
        <dbReference type="ARBA" id="ARBA00002354"/>
    </source>
</evidence>
<evidence type="ECO:0000256" key="6">
    <source>
        <dbReference type="ARBA" id="ARBA00022737"/>
    </source>
</evidence>
<evidence type="ECO:0000313" key="15">
    <source>
        <dbReference type="Ensembl" id="ENSAMXP00005040736.1"/>
    </source>
</evidence>
<evidence type="ECO:0000256" key="3">
    <source>
        <dbReference type="ARBA" id="ARBA00020134"/>
    </source>
</evidence>
<dbReference type="SUPFAM" id="SSF48552">
    <property type="entry name" value="Serum albumin-like"/>
    <property type="match status" value="2"/>
</dbReference>
<evidence type="ECO:0000256" key="4">
    <source>
        <dbReference type="ARBA" id="ARBA00022448"/>
    </source>
</evidence>
<dbReference type="GO" id="GO:0005737">
    <property type="term" value="C:cytoplasm"/>
    <property type="evidence" value="ECO:0007669"/>
    <property type="project" value="TreeGrafter"/>
</dbReference>
<name>A0A8B9KT78_ASTMX</name>
<dbReference type="PRINTS" id="PR00804">
    <property type="entry name" value="VITAMNDBNDNG"/>
</dbReference>
<evidence type="ECO:0000256" key="2">
    <source>
        <dbReference type="ARBA" id="ARBA00004613"/>
    </source>
</evidence>
<dbReference type="GO" id="GO:0072562">
    <property type="term" value="C:blood microparticle"/>
    <property type="evidence" value="ECO:0007669"/>
    <property type="project" value="TreeGrafter"/>
</dbReference>
<keyword evidence="8" id="KW-1015">Disulfide bond</keyword>
<dbReference type="GO" id="GO:0090482">
    <property type="term" value="F:vitamin transmembrane transporter activity"/>
    <property type="evidence" value="ECO:0007669"/>
    <property type="project" value="InterPro"/>
</dbReference>
<evidence type="ECO:0000313" key="16">
    <source>
        <dbReference type="Proteomes" id="UP000694621"/>
    </source>
</evidence>
<dbReference type="SMART" id="SM00103">
    <property type="entry name" value="ALBUMIN"/>
    <property type="match status" value="2"/>
</dbReference>
<dbReference type="PROSITE" id="PS51438">
    <property type="entry name" value="ALBUMIN_2"/>
    <property type="match status" value="2"/>
</dbReference>
<protein>
    <recommendedName>
        <fullName evidence="3">Vitamin D-binding protein</fullName>
    </recommendedName>
    <alternativeName>
        <fullName evidence="10">Gc-globulin</fullName>
    </alternativeName>
    <alternativeName>
        <fullName evidence="11">Group-specific component</fullName>
    </alternativeName>
</protein>
<evidence type="ECO:0000256" key="7">
    <source>
        <dbReference type="ARBA" id="ARBA00022897"/>
    </source>
</evidence>
<dbReference type="Gene3D" id="1.10.246.10">
    <property type="match status" value="4"/>
</dbReference>
<feature type="domain" description="Albumin" evidence="14">
    <location>
        <begin position="213"/>
        <end position="396"/>
    </location>
</feature>
<keyword evidence="5" id="KW-0964">Secreted</keyword>
<dbReference type="InterPro" id="IPR020858">
    <property type="entry name" value="Serum_albumin-like"/>
</dbReference>
<dbReference type="PANTHER" id="PTHR11385:SF11">
    <property type="entry name" value="VITAMIN D-BINDING PROTEIN"/>
    <property type="match status" value="1"/>
</dbReference>
<comment type="subcellular location">
    <subcellularLocation>
        <location evidence="2">Secreted</location>
    </subcellularLocation>
</comment>
<keyword evidence="13" id="KW-0732">Signal</keyword>
<dbReference type="InterPro" id="IPR014760">
    <property type="entry name" value="Serum_albumin_N"/>
</dbReference>
<keyword evidence="9" id="KW-0009">Actin-binding</keyword>
<dbReference type="PRINTS" id="PR00802">
    <property type="entry name" value="SERUMALBUMIN"/>
</dbReference>